<dbReference type="GO" id="GO:0016887">
    <property type="term" value="F:ATP hydrolysis activity"/>
    <property type="evidence" value="ECO:0007669"/>
    <property type="project" value="InterPro"/>
</dbReference>
<accession>A0A268HC57</accession>
<evidence type="ECO:0000313" key="6">
    <source>
        <dbReference type="EMBL" id="PAE07458.1"/>
    </source>
</evidence>
<dbReference type="CDD" id="cd03255">
    <property type="entry name" value="ABC_MJ0796_LolCDE_FtsE"/>
    <property type="match status" value="1"/>
</dbReference>
<evidence type="ECO:0000259" key="5">
    <source>
        <dbReference type="PROSITE" id="PS50893"/>
    </source>
</evidence>
<dbReference type="Gene3D" id="3.40.50.300">
    <property type="entry name" value="P-loop containing nucleotide triphosphate hydrolases"/>
    <property type="match status" value="1"/>
</dbReference>
<dbReference type="InterPro" id="IPR017911">
    <property type="entry name" value="MacB-like_ATP-bd"/>
</dbReference>
<evidence type="ECO:0000256" key="3">
    <source>
        <dbReference type="ARBA" id="ARBA00022741"/>
    </source>
</evidence>
<dbReference type="PROSITE" id="PS50893">
    <property type="entry name" value="ABC_TRANSPORTER_2"/>
    <property type="match status" value="1"/>
</dbReference>
<dbReference type="FunFam" id="3.40.50.300:FF:000032">
    <property type="entry name" value="Export ABC transporter ATP-binding protein"/>
    <property type="match status" value="1"/>
</dbReference>
<sequence>MHLDNQMLCLNSVSKNYNSKENVTVLNGVNLQLVGGKVTVIMGSSGSGKSTLMNIIGMLDNPSSGSVLIEGIDVSKLTGNERSRLRSEKIGFIFQQYNLFKHLTALENVVFPLYLDNALTKAERMDKGVYMLEKLGIDHRKDHYPNQMSGGEQQRTAIARSLINNPQIIIADEPTGSVDNNNEESILKILHGLSREGRTILIVTHSDRVTAYADSLYMLQNGNLYEEDIYAAK</sequence>
<dbReference type="GO" id="GO:0098796">
    <property type="term" value="C:membrane protein complex"/>
    <property type="evidence" value="ECO:0007669"/>
    <property type="project" value="UniProtKB-ARBA"/>
</dbReference>
<dbReference type="PANTHER" id="PTHR24220:SF86">
    <property type="entry name" value="ABC TRANSPORTER ABCH.1"/>
    <property type="match status" value="1"/>
</dbReference>
<reference evidence="6 7" key="1">
    <citation type="submission" date="2017-07" db="EMBL/GenBank/DDBJ databases">
        <title>Isolation and whole genome analysis of endospore-forming bacteria from heroin.</title>
        <authorList>
            <person name="Kalinowski J."/>
            <person name="Ahrens B."/>
            <person name="Al-Dilaimi A."/>
            <person name="Winkler A."/>
            <person name="Wibberg D."/>
            <person name="Schleenbecker U."/>
            <person name="Ruckert C."/>
            <person name="Wolfel R."/>
            <person name="Grass G."/>
        </authorList>
    </citation>
    <scope>NUCLEOTIDE SEQUENCE [LARGE SCALE GENOMIC DNA]</scope>
    <source>
        <strain evidence="6 7">7509</strain>
    </source>
</reference>
<protein>
    <recommendedName>
        <fullName evidence="5">ABC transporter domain-containing protein</fullName>
    </recommendedName>
</protein>
<dbReference type="RefSeq" id="WP_095270658.1">
    <property type="nucleotide sequence ID" value="NZ_NPBH01000048.1"/>
</dbReference>
<keyword evidence="2" id="KW-0813">Transport</keyword>
<comment type="similarity">
    <text evidence="1">Belongs to the ABC transporter superfamily.</text>
</comment>
<name>A0A268HC57_9BACI</name>
<keyword evidence="4" id="KW-0067">ATP-binding</keyword>
<dbReference type="GO" id="GO:0005886">
    <property type="term" value="C:plasma membrane"/>
    <property type="evidence" value="ECO:0007669"/>
    <property type="project" value="TreeGrafter"/>
</dbReference>
<gene>
    <name evidence="6" type="ORF">CHI12_11165</name>
</gene>
<keyword evidence="3" id="KW-0547">Nucleotide-binding</keyword>
<dbReference type="InterPro" id="IPR003439">
    <property type="entry name" value="ABC_transporter-like_ATP-bd"/>
</dbReference>
<dbReference type="PANTHER" id="PTHR24220">
    <property type="entry name" value="IMPORT ATP-BINDING PROTEIN"/>
    <property type="match status" value="1"/>
</dbReference>
<dbReference type="GO" id="GO:0022857">
    <property type="term" value="F:transmembrane transporter activity"/>
    <property type="evidence" value="ECO:0007669"/>
    <property type="project" value="TreeGrafter"/>
</dbReference>
<dbReference type="EMBL" id="NPBH01000048">
    <property type="protein sequence ID" value="PAE07458.1"/>
    <property type="molecule type" value="Genomic_DNA"/>
</dbReference>
<dbReference type="InterPro" id="IPR015854">
    <property type="entry name" value="ABC_transpr_LolD-like"/>
</dbReference>
<dbReference type="SMART" id="SM00382">
    <property type="entry name" value="AAA"/>
    <property type="match status" value="1"/>
</dbReference>
<dbReference type="GO" id="GO:0005524">
    <property type="term" value="F:ATP binding"/>
    <property type="evidence" value="ECO:0007669"/>
    <property type="project" value="UniProtKB-KW"/>
</dbReference>
<evidence type="ECO:0000256" key="4">
    <source>
        <dbReference type="ARBA" id="ARBA00022840"/>
    </source>
</evidence>
<evidence type="ECO:0000256" key="1">
    <source>
        <dbReference type="ARBA" id="ARBA00005417"/>
    </source>
</evidence>
<evidence type="ECO:0000256" key="2">
    <source>
        <dbReference type="ARBA" id="ARBA00022448"/>
    </source>
</evidence>
<dbReference type="InterPro" id="IPR003593">
    <property type="entry name" value="AAA+_ATPase"/>
</dbReference>
<dbReference type="Pfam" id="PF00005">
    <property type="entry name" value="ABC_tran"/>
    <property type="match status" value="1"/>
</dbReference>
<comment type="caution">
    <text evidence="6">The sequence shown here is derived from an EMBL/GenBank/DDBJ whole genome shotgun (WGS) entry which is preliminary data.</text>
</comment>
<feature type="domain" description="ABC transporter" evidence="5">
    <location>
        <begin position="8"/>
        <end position="231"/>
    </location>
</feature>
<organism evidence="6 7">
    <name type="scientific">Terribacillus saccharophilus</name>
    <dbReference type="NCBI Taxonomy" id="361277"/>
    <lineage>
        <taxon>Bacteria</taxon>
        <taxon>Bacillati</taxon>
        <taxon>Bacillota</taxon>
        <taxon>Bacilli</taxon>
        <taxon>Bacillales</taxon>
        <taxon>Bacillaceae</taxon>
        <taxon>Terribacillus</taxon>
    </lineage>
</organism>
<proteinExistence type="inferred from homology"/>
<dbReference type="AlphaFoldDB" id="A0A268HC57"/>
<evidence type="ECO:0000313" key="7">
    <source>
        <dbReference type="Proteomes" id="UP000216475"/>
    </source>
</evidence>
<dbReference type="InterPro" id="IPR027417">
    <property type="entry name" value="P-loop_NTPase"/>
</dbReference>
<dbReference type="Proteomes" id="UP000216475">
    <property type="component" value="Unassembled WGS sequence"/>
</dbReference>
<dbReference type="SUPFAM" id="SSF52540">
    <property type="entry name" value="P-loop containing nucleoside triphosphate hydrolases"/>
    <property type="match status" value="1"/>
</dbReference>